<protein>
    <submittedName>
        <fullName evidence="3">HEPN domain protein</fullName>
    </submittedName>
</protein>
<reference evidence="3 4" key="1">
    <citation type="submission" date="2014-04" db="EMBL/GenBank/DDBJ databases">
        <authorList>
            <person name="Sears C."/>
            <person name="Carroll K."/>
            <person name="Sack B.R."/>
            <person name="Qadri F."/>
            <person name="Myers L.L."/>
            <person name="Chung G.-T."/>
            <person name="Escheverria P."/>
            <person name="Fraser C.M."/>
            <person name="Sadzewicz L."/>
            <person name="Shefchek K.A."/>
            <person name="Tallon L."/>
            <person name="Das S.P."/>
            <person name="Daugherty S."/>
            <person name="Mongodin E.F."/>
        </authorList>
    </citation>
    <scope>NUCLEOTIDE SEQUENCE [LARGE SCALE GENOMIC DNA]</scope>
    <source>
        <strain evidence="3 4">3776 D15 i</strain>
    </source>
</reference>
<evidence type="ECO:0000313" key="4">
    <source>
        <dbReference type="Proteomes" id="UP000027850"/>
    </source>
</evidence>
<gene>
    <name evidence="3" type="ORF">M091_3182</name>
</gene>
<feature type="domain" description="HEPN" evidence="2">
    <location>
        <begin position="3"/>
        <end position="105"/>
    </location>
</feature>
<dbReference type="Pfam" id="PF05168">
    <property type="entry name" value="HEPN"/>
    <property type="match status" value="1"/>
</dbReference>
<comment type="similarity">
    <text evidence="1">Belongs to the UPF0332 family.</text>
</comment>
<evidence type="ECO:0000256" key="1">
    <source>
        <dbReference type="ARBA" id="ARBA00038248"/>
    </source>
</evidence>
<name>A0AB34L2B7_PARDI</name>
<dbReference type="Gene3D" id="1.20.120.330">
    <property type="entry name" value="Nucleotidyltransferases domain 2"/>
    <property type="match status" value="1"/>
</dbReference>
<dbReference type="PANTHER" id="PTHR36565">
    <property type="entry name" value="UPF0332 PROTEIN TM_1000"/>
    <property type="match status" value="1"/>
</dbReference>
<dbReference type="Proteomes" id="UP000027850">
    <property type="component" value="Unassembled WGS sequence"/>
</dbReference>
<sequence>MIEAYDNAKLNHWSLVANRLYYAVFHLASAVMVDKGYATKTHAGLICLLGQEFVSKGLLPKEQARVASRLLNMRQAGDYDDLFDWAEEDIAPLFPKTEELLKVLRGLISIRV</sequence>
<dbReference type="EMBL" id="JNHK01000099">
    <property type="protein sequence ID" value="KDS34401.1"/>
    <property type="molecule type" value="Genomic_DNA"/>
</dbReference>
<dbReference type="PANTHER" id="PTHR36565:SF1">
    <property type="entry name" value="UPF0332 PROTEIN TM_1000"/>
    <property type="match status" value="1"/>
</dbReference>
<proteinExistence type="inferred from homology"/>
<dbReference type="AlphaFoldDB" id="A0AB34L2B7"/>
<evidence type="ECO:0000313" key="3">
    <source>
        <dbReference type="EMBL" id="KDS34401.1"/>
    </source>
</evidence>
<dbReference type="InterPro" id="IPR007842">
    <property type="entry name" value="HEPN_dom"/>
</dbReference>
<dbReference type="InterPro" id="IPR052226">
    <property type="entry name" value="UPF0332_toxin"/>
</dbReference>
<accession>A0AB34L2B7</accession>
<evidence type="ECO:0000259" key="2">
    <source>
        <dbReference type="Pfam" id="PF05168"/>
    </source>
</evidence>
<organism evidence="3 4">
    <name type="scientific">Parabacteroides distasonis str. 3776 D15 i</name>
    <dbReference type="NCBI Taxonomy" id="1339342"/>
    <lineage>
        <taxon>Bacteria</taxon>
        <taxon>Pseudomonadati</taxon>
        <taxon>Bacteroidota</taxon>
        <taxon>Bacteroidia</taxon>
        <taxon>Bacteroidales</taxon>
        <taxon>Tannerellaceae</taxon>
        <taxon>Parabacteroides</taxon>
    </lineage>
</organism>
<comment type="caution">
    <text evidence="3">The sequence shown here is derived from an EMBL/GenBank/DDBJ whole genome shotgun (WGS) entry which is preliminary data.</text>
</comment>